<gene>
    <name evidence="7" type="ORF">ACFSCX_10615</name>
</gene>
<evidence type="ECO:0000313" key="8">
    <source>
        <dbReference type="Proteomes" id="UP001597214"/>
    </source>
</evidence>
<keyword evidence="4 6" id="KW-1133">Transmembrane helix</keyword>
<dbReference type="InterPro" id="IPR010343">
    <property type="entry name" value="ArAE_1"/>
</dbReference>
<dbReference type="RefSeq" id="WP_377928206.1">
    <property type="nucleotide sequence ID" value="NZ_JBHUEM010000014.1"/>
</dbReference>
<protein>
    <submittedName>
        <fullName evidence="7">Aromatic acid exporter family protein</fullName>
    </submittedName>
</protein>
<evidence type="ECO:0000256" key="4">
    <source>
        <dbReference type="ARBA" id="ARBA00022989"/>
    </source>
</evidence>
<dbReference type="Pfam" id="PF06081">
    <property type="entry name" value="ArAE_1"/>
    <property type="match status" value="1"/>
</dbReference>
<feature type="transmembrane region" description="Helical" evidence="6">
    <location>
        <begin position="56"/>
        <end position="77"/>
    </location>
</feature>
<keyword evidence="5 6" id="KW-0472">Membrane</keyword>
<feature type="transmembrane region" description="Helical" evidence="6">
    <location>
        <begin position="125"/>
        <end position="146"/>
    </location>
</feature>
<reference evidence="8" key="1">
    <citation type="journal article" date="2019" name="Int. J. Syst. Evol. Microbiol.">
        <title>The Global Catalogue of Microorganisms (GCM) 10K type strain sequencing project: providing services to taxonomists for standard genome sequencing and annotation.</title>
        <authorList>
            <consortium name="The Broad Institute Genomics Platform"/>
            <consortium name="The Broad Institute Genome Sequencing Center for Infectious Disease"/>
            <person name="Wu L."/>
            <person name="Ma J."/>
        </authorList>
    </citation>
    <scope>NUCLEOTIDE SEQUENCE [LARGE SCALE GENOMIC DNA]</scope>
    <source>
        <strain evidence="8">CCUG 49339</strain>
    </source>
</reference>
<sequence>MPKRVKFVGGRIVKTGIAVFVTAFICHILNWPVMFAVITAIVTIEPTVADSIKKAFVRLPASAIGAAFAILFTFLFGDSPYSYAFVSLSTIIACHKLKLHDGTLVATLTGVAMISTVHDEYFSSFFIRLGSTSTGIIISALVNFFVMPPNYSKSITNKIHDLLDKSGDIFDSRCLELLNIQPLSKDLRGNFQALVKDVDQTETLCTYQKDEWKYHRISRKEIRDFHYKCKKLTTLRQIIYHLGNLIYLPSVHIELSEEKKRMIVESVKSIKGIFHSKNFHIPDSHHQQMNRLREWFSKQQHTLYLEDEYHQHLSTETLILYELLAIHDLVEELNNIQSLEIRHQLLLEKNKGHGV</sequence>
<dbReference type="Proteomes" id="UP001597214">
    <property type="component" value="Unassembled WGS sequence"/>
</dbReference>
<evidence type="ECO:0000256" key="6">
    <source>
        <dbReference type="SAM" id="Phobius"/>
    </source>
</evidence>
<organism evidence="7 8">
    <name type="scientific">Bacillus salitolerans</name>
    <dbReference type="NCBI Taxonomy" id="1437434"/>
    <lineage>
        <taxon>Bacteria</taxon>
        <taxon>Bacillati</taxon>
        <taxon>Bacillota</taxon>
        <taxon>Bacilli</taxon>
        <taxon>Bacillales</taxon>
        <taxon>Bacillaceae</taxon>
        <taxon>Bacillus</taxon>
    </lineage>
</organism>
<comment type="caution">
    <text evidence="7">The sequence shown here is derived from an EMBL/GenBank/DDBJ whole genome shotgun (WGS) entry which is preliminary data.</text>
</comment>
<accession>A0ABW4LPB6</accession>
<comment type="subcellular location">
    <subcellularLocation>
        <location evidence="1">Cell membrane</location>
        <topology evidence="1">Multi-pass membrane protein</topology>
    </subcellularLocation>
</comment>
<evidence type="ECO:0000256" key="2">
    <source>
        <dbReference type="ARBA" id="ARBA00022475"/>
    </source>
</evidence>
<keyword evidence="8" id="KW-1185">Reference proteome</keyword>
<keyword evidence="3 6" id="KW-0812">Transmembrane</keyword>
<name>A0ABW4LPB6_9BACI</name>
<keyword evidence="2" id="KW-1003">Cell membrane</keyword>
<evidence type="ECO:0000256" key="3">
    <source>
        <dbReference type="ARBA" id="ARBA00022692"/>
    </source>
</evidence>
<evidence type="ECO:0000256" key="1">
    <source>
        <dbReference type="ARBA" id="ARBA00004651"/>
    </source>
</evidence>
<proteinExistence type="predicted"/>
<evidence type="ECO:0000256" key="5">
    <source>
        <dbReference type="ARBA" id="ARBA00023136"/>
    </source>
</evidence>
<evidence type="ECO:0000313" key="7">
    <source>
        <dbReference type="EMBL" id="MFD1737015.1"/>
    </source>
</evidence>
<feature type="transmembrane region" description="Helical" evidence="6">
    <location>
        <begin position="20"/>
        <end position="44"/>
    </location>
</feature>
<dbReference type="EMBL" id="JBHUEM010000014">
    <property type="protein sequence ID" value="MFD1737015.1"/>
    <property type="molecule type" value="Genomic_DNA"/>
</dbReference>